<evidence type="ECO:0000256" key="1">
    <source>
        <dbReference type="ARBA" id="ARBA00004141"/>
    </source>
</evidence>
<dbReference type="EMBL" id="GCHU01014407">
    <property type="protein sequence ID" value="JAG86715.1"/>
    <property type="molecule type" value="Transcribed_RNA"/>
</dbReference>
<dbReference type="InterPro" id="IPR050307">
    <property type="entry name" value="Sterol_Desaturase_Related"/>
</dbReference>
<dbReference type="PANTHER" id="PTHR11863">
    <property type="entry name" value="STEROL DESATURASE"/>
    <property type="match status" value="1"/>
</dbReference>
<comment type="similarity">
    <text evidence="2">Belongs to the sterol desaturase family.</text>
</comment>
<dbReference type="InterPro" id="IPR021940">
    <property type="entry name" value="CER1-like_C"/>
</dbReference>
<sequence length="623" mass="71633">MVHTSSFLSEWPWANLGSLKYVLYGPLIAKAIHTNFYGGEEADNWCFHILLVCFMRHTVCQGWSDYSNMYCLSKRHKIRIEDPEFEQMDREWDWDNYIIFQAFVATAGHHFLSFFRDLPAWNGRGLIYLAILHMGPAELLFYWLHRGFHTEFLFKRYHSLHHDSITVQTQTAGTATFMEHIAMTLIMAVPMVGAAWLGGASMAMIYLYLLLFDFLRVMGHCNVEVVPESVFRYFPPLRYLIYTPSYHSLHHTEMGTNLCLFMPLYDHLWGTVNSKSQDLHRRMRAGQADRVPDYVFLGHTVDMLSSLHVRFSLRGFSSTPFVAHYSLWLLWPLVIPALISLWIWGKTFVNTGHMLRGSLHQTWVVPRFGFQYFLPFAHKGINKLIEDAILSADKMGVKVISLAALNKNEALNGGGALFVERLPNLRVRVVHGNTLTAAVILNEIKPDVKEVFLTGATSKLGRVIALYLCRKGIRVLMLTNSEERFKKIQREAPPEFQRCLVQVTNYEVGQHCNTWIVGKWIAYKEQKYAPPGTHFHQFVVPPIFELRKDCTYGKLAGMQLPDDVEGLSTCEYTMPRRCVHACHAGGILHFLEGWEHHEVGAIDVDKIDPVWEAAIKHGFKPIQ</sequence>
<evidence type="ECO:0000256" key="2">
    <source>
        <dbReference type="ARBA" id="ARBA00009324"/>
    </source>
</evidence>
<dbReference type="InterPro" id="IPR036291">
    <property type="entry name" value="NAD(P)-bd_dom_sf"/>
</dbReference>
<evidence type="ECO:0000259" key="8">
    <source>
        <dbReference type="Pfam" id="PF12076"/>
    </source>
</evidence>
<feature type="domain" description="Very-long-chain aldehyde decarbonylase CER1-like C-terminal" evidence="8">
    <location>
        <begin position="451"/>
        <end position="621"/>
    </location>
</feature>
<feature type="transmembrane region" description="Helical" evidence="6">
    <location>
        <begin position="97"/>
        <end position="114"/>
    </location>
</feature>
<dbReference type="GO" id="GO:0016491">
    <property type="term" value="F:oxidoreductase activity"/>
    <property type="evidence" value="ECO:0007669"/>
    <property type="project" value="InterPro"/>
</dbReference>
<comment type="subcellular location">
    <subcellularLocation>
        <location evidence="1">Membrane</location>
        <topology evidence="1">Multi-pass membrane protein</topology>
    </subcellularLocation>
</comment>
<keyword evidence="5 6" id="KW-0472">Membrane</keyword>
<evidence type="ECO:0000256" key="5">
    <source>
        <dbReference type="ARBA" id="ARBA00023136"/>
    </source>
</evidence>
<dbReference type="GO" id="GO:0016020">
    <property type="term" value="C:membrane"/>
    <property type="evidence" value="ECO:0007669"/>
    <property type="project" value="UniProtKB-SubCell"/>
</dbReference>
<organism evidence="9">
    <name type="scientific">Wollemia nobilis</name>
    <dbReference type="NCBI Taxonomy" id="56998"/>
    <lineage>
        <taxon>Eukaryota</taxon>
        <taxon>Viridiplantae</taxon>
        <taxon>Streptophyta</taxon>
        <taxon>Embryophyta</taxon>
        <taxon>Tracheophyta</taxon>
        <taxon>Spermatophyta</taxon>
        <taxon>Pinopsida</taxon>
        <taxon>Pinidae</taxon>
        <taxon>Conifers II</taxon>
        <taxon>Araucariales</taxon>
        <taxon>Araucariaceae</taxon>
        <taxon>Wollemia</taxon>
    </lineage>
</organism>
<evidence type="ECO:0000313" key="9">
    <source>
        <dbReference type="EMBL" id="JAG86715.1"/>
    </source>
</evidence>
<evidence type="ECO:0000256" key="3">
    <source>
        <dbReference type="ARBA" id="ARBA00022692"/>
    </source>
</evidence>
<evidence type="ECO:0000256" key="6">
    <source>
        <dbReference type="SAM" id="Phobius"/>
    </source>
</evidence>
<feature type="transmembrane region" description="Helical" evidence="6">
    <location>
        <begin position="325"/>
        <end position="344"/>
    </location>
</feature>
<evidence type="ECO:0000259" key="7">
    <source>
        <dbReference type="Pfam" id="PF04116"/>
    </source>
</evidence>
<dbReference type="SUPFAM" id="SSF51735">
    <property type="entry name" value="NAD(P)-binding Rossmann-fold domains"/>
    <property type="match status" value="1"/>
</dbReference>
<dbReference type="GO" id="GO:0005506">
    <property type="term" value="F:iron ion binding"/>
    <property type="evidence" value="ECO:0007669"/>
    <property type="project" value="InterPro"/>
</dbReference>
<proteinExistence type="inferred from homology"/>
<dbReference type="Pfam" id="PF04116">
    <property type="entry name" value="FA_hydroxylase"/>
    <property type="match status" value="1"/>
</dbReference>
<protein>
    <submittedName>
        <fullName evidence="9">TSA: Wollemia nobilis Ref_Wollemi_Transcript_14491_2180 transcribed RNA sequence</fullName>
    </submittedName>
</protein>
<keyword evidence="4 6" id="KW-1133">Transmembrane helix</keyword>
<feature type="transmembrane region" description="Helical" evidence="6">
    <location>
        <begin position="126"/>
        <end position="144"/>
    </location>
</feature>
<dbReference type="GO" id="GO:0008610">
    <property type="term" value="P:lipid biosynthetic process"/>
    <property type="evidence" value="ECO:0007669"/>
    <property type="project" value="InterPro"/>
</dbReference>
<dbReference type="Pfam" id="PF12076">
    <property type="entry name" value="CER1-like_C"/>
    <property type="match status" value="1"/>
</dbReference>
<evidence type="ECO:0000256" key="4">
    <source>
        <dbReference type="ARBA" id="ARBA00022989"/>
    </source>
</evidence>
<feature type="transmembrane region" description="Helical" evidence="6">
    <location>
        <begin position="181"/>
        <end position="209"/>
    </location>
</feature>
<dbReference type="AlphaFoldDB" id="A0A0C9QPP7"/>
<feature type="domain" description="Fatty acid hydroxylase" evidence="7">
    <location>
        <begin position="132"/>
        <end position="271"/>
    </location>
</feature>
<reference evidence="9" key="1">
    <citation type="submission" date="2015-02" db="EMBL/GenBank/DDBJ databases">
        <title>A transcriptome of Wollemia nobilis - a relic of Gondwana.</title>
        <authorList>
            <person name="Chia J.Y."/>
            <person name="Leong Y.S."/>
            <person name="Abdul Karim S."/>
            <person name="Wan Azmi N."/>
            <person name="Hercus R."/>
            <person name="Croft L."/>
        </authorList>
    </citation>
    <scope>NUCLEOTIDE SEQUENCE</scope>
    <source>
        <strain evidence="9">MaeBrown</strain>
        <tissue evidence="9">Leaf</tissue>
    </source>
</reference>
<dbReference type="InterPro" id="IPR006694">
    <property type="entry name" value="Fatty_acid_hydroxylase"/>
</dbReference>
<keyword evidence="3 6" id="KW-0812">Transmembrane</keyword>
<name>A0A0C9QPP7_9CONI</name>
<accession>A0A0C9QPP7</accession>